<evidence type="ECO:0000313" key="3">
    <source>
        <dbReference type="Proteomes" id="UP000799324"/>
    </source>
</evidence>
<dbReference type="Proteomes" id="UP000799324">
    <property type="component" value="Unassembled WGS sequence"/>
</dbReference>
<dbReference type="AlphaFoldDB" id="A0A6A6STC5"/>
<evidence type="ECO:0000256" key="1">
    <source>
        <dbReference type="SAM" id="MobiDB-lite"/>
    </source>
</evidence>
<evidence type="ECO:0000313" key="2">
    <source>
        <dbReference type="EMBL" id="KAF2650929.1"/>
    </source>
</evidence>
<reference evidence="2" key="1">
    <citation type="journal article" date="2020" name="Stud. Mycol.">
        <title>101 Dothideomycetes genomes: a test case for predicting lifestyles and emergence of pathogens.</title>
        <authorList>
            <person name="Haridas S."/>
            <person name="Albert R."/>
            <person name="Binder M."/>
            <person name="Bloem J."/>
            <person name="Labutti K."/>
            <person name="Salamov A."/>
            <person name="Andreopoulos B."/>
            <person name="Baker S."/>
            <person name="Barry K."/>
            <person name="Bills G."/>
            <person name="Bluhm B."/>
            <person name="Cannon C."/>
            <person name="Castanera R."/>
            <person name="Culley D."/>
            <person name="Daum C."/>
            <person name="Ezra D."/>
            <person name="Gonzalez J."/>
            <person name="Henrissat B."/>
            <person name="Kuo A."/>
            <person name="Liang C."/>
            <person name="Lipzen A."/>
            <person name="Lutzoni F."/>
            <person name="Magnuson J."/>
            <person name="Mondo S."/>
            <person name="Nolan M."/>
            <person name="Ohm R."/>
            <person name="Pangilinan J."/>
            <person name="Park H.-J."/>
            <person name="Ramirez L."/>
            <person name="Alfaro M."/>
            <person name="Sun H."/>
            <person name="Tritt A."/>
            <person name="Yoshinaga Y."/>
            <person name="Zwiers L.-H."/>
            <person name="Turgeon B."/>
            <person name="Goodwin S."/>
            <person name="Spatafora J."/>
            <person name="Crous P."/>
            <person name="Grigoriev I."/>
        </authorList>
    </citation>
    <scope>NUCLEOTIDE SEQUENCE</scope>
    <source>
        <strain evidence="2">CBS 122681</strain>
    </source>
</reference>
<gene>
    <name evidence="2" type="ORF">K491DRAFT_720324</name>
</gene>
<feature type="region of interest" description="Disordered" evidence="1">
    <location>
        <begin position="1"/>
        <end position="86"/>
    </location>
</feature>
<protein>
    <submittedName>
        <fullName evidence="2">Uncharacterized protein</fullName>
    </submittedName>
</protein>
<feature type="compositionally biased region" description="Low complexity" evidence="1">
    <location>
        <begin position="63"/>
        <end position="78"/>
    </location>
</feature>
<proteinExistence type="predicted"/>
<accession>A0A6A6STC5</accession>
<organism evidence="2 3">
    <name type="scientific">Lophiostoma macrostomum CBS 122681</name>
    <dbReference type="NCBI Taxonomy" id="1314788"/>
    <lineage>
        <taxon>Eukaryota</taxon>
        <taxon>Fungi</taxon>
        <taxon>Dikarya</taxon>
        <taxon>Ascomycota</taxon>
        <taxon>Pezizomycotina</taxon>
        <taxon>Dothideomycetes</taxon>
        <taxon>Pleosporomycetidae</taxon>
        <taxon>Pleosporales</taxon>
        <taxon>Lophiostomataceae</taxon>
        <taxon>Lophiostoma</taxon>
    </lineage>
</organism>
<dbReference type="EMBL" id="MU004440">
    <property type="protein sequence ID" value="KAF2650929.1"/>
    <property type="molecule type" value="Genomic_DNA"/>
</dbReference>
<sequence length="146" mass="15447">MSTPKDGQGQGEMPELTEDLLAQAASFHQEHRERLSSGIFKSSVESSGKSGESSEEAAREESAAPSNSNKSTSSSDNAPTASPESVLNGGFLQCDKCGKKYDDQNVSGPATCDAVGKDGEPCPGTPCWMDFDKDGNLQLIRQITEL</sequence>
<name>A0A6A6STC5_9PLEO</name>
<keyword evidence="3" id="KW-1185">Reference proteome</keyword>
<feature type="compositionally biased region" description="Low complexity" evidence="1">
    <location>
        <begin position="42"/>
        <end position="51"/>
    </location>
</feature>